<reference evidence="2 3" key="1">
    <citation type="submission" date="2019-07" db="EMBL/GenBank/DDBJ databases">
        <title>Whole genome shotgun sequence of Methylobacterium haplocladii NBRC 107714.</title>
        <authorList>
            <person name="Hosoyama A."/>
            <person name="Uohara A."/>
            <person name="Ohji S."/>
            <person name="Ichikawa N."/>
        </authorList>
    </citation>
    <scope>NUCLEOTIDE SEQUENCE [LARGE SCALE GENOMIC DNA]</scope>
    <source>
        <strain evidence="2 3">NBRC 107714</strain>
    </source>
</reference>
<dbReference type="EMBL" id="BJZT01000015">
    <property type="protein sequence ID" value="GEO99385.1"/>
    <property type="molecule type" value="Genomic_DNA"/>
</dbReference>
<dbReference type="Pfam" id="PF13308">
    <property type="entry name" value="YARHG"/>
    <property type="match status" value="1"/>
</dbReference>
<evidence type="ECO:0000313" key="2">
    <source>
        <dbReference type="EMBL" id="GEO99385.1"/>
    </source>
</evidence>
<evidence type="ECO:0000313" key="3">
    <source>
        <dbReference type="Proteomes" id="UP000321258"/>
    </source>
</evidence>
<dbReference type="AlphaFoldDB" id="A0A512INW7"/>
<dbReference type="Proteomes" id="UP000321258">
    <property type="component" value="Unassembled WGS sequence"/>
</dbReference>
<dbReference type="RefSeq" id="WP_147078277.1">
    <property type="nucleotide sequence ID" value="NZ_BJZT01000015.1"/>
</dbReference>
<sequence length="97" mass="10760">MRLLSVEPPVLRLAFACLASSITLSRAFAGFPCDELRAERNSTYKDAGYCFKTAQAIREFGNADCRYDDIADVPLSAADRKKIAEIVADERRNGCPR</sequence>
<protein>
    <recommendedName>
        <fullName evidence="1">YARHG domain-containing protein</fullName>
    </recommendedName>
</protein>
<dbReference type="SMART" id="SM01324">
    <property type="entry name" value="YARHG"/>
    <property type="match status" value="1"/>
</dbReference>
<comment type="caution">
    <text evidence="2">The sequence shown here is derived from an EMBL/GenBank/DDBJ whole genome shotgun (WGS) entry which is preliminary data.</text>
</comment>
<name>A0A512INW7_9HYPH</name>
<gene>
    <name evidence="2" type="ORF">MHA02_17730</name>
</gene>
<keyword evidence="3" id="KW-1185">Reference proteome</keyword>
<evidence type="ECO:0000259" key="1">
    <source>
        <dbReference type="SMART" id="SM01324"/>
    </source>
</evidence>
<organism evidence="2 3">
    <name type="scientific">Methylobacterium haplocladii</name>
    <dbReference type="NCBI Taxonomy" id="1176176"/>
    <lineage>
        <taxon>Bacteria</taxon>
        <taxon>Pseudomonadati</taxon>
        <taxon>Pseudomonadota</taxon>
        <taxon>Alphaproteobacteria</taxon>
        <taxon>Hyphomicrobiales</taxon>
        <taxon>Methylobacteriaceae</taxon>
        <taxon>Methylobacterium</taxon>
    </lineage>
</organism>
<proteinExistence type="predicted"/>
<dbReference type="InterPro" id="IPR025582">
    <property type="entry name" value="YARHG_dom"/>
</dbReference>
<dbReference type="OrthoDB" id="7666530at2"/>
<feature type="domain" description="YARHG" evidence="1">
    <location>
        <begin position="11"/>
        <end position="91"/>
    </location>
</feature>
<accession>A0A512INW7</accession>